<dbReference type="Gene3D" id="3.40.50.720">
    <property type="entry name" value="NAD(P)-binding Rossmann-like Domain"/>
    <property type="match status" value="1"/>
</dbReference>
<dbReference type="GO" id="GO:0030497">
    <property type="term" value="P:fatty acid elongation"/>
    <property type="evidence" value="ECO:0007669"/>
    <property type="project" value="TreeGrafter"/>
</dbReference>
<protein>
    <submittedName>
        <fullName evidence="4">Short-chain dehydrogenase</fullName>
    </submittedName>
</protein>
<dbReference type="Pfam" id="PF13561">
    <property type="entry name" value="adh_short_C2"/>
    <property type="match status" value="1"/>
</dbReference>
<reference evidence="4 5" key="2">
    <citation type="submission" date="2015-10" db="EMBL/GenBank/DDBJ databases">
        <title>Draft Genome Sequence of Prosthecomicrobium hirschii ATCC 27832.</title>
        <authorList>
            <person name="Daniel J."/>
            <person name="Givan S.A."/>
            <person name="Brun Y.V."/>
            <person name="Brown P.J."/>
        </authorList>
    </citation>
    <scope>NUCLEOTIDE SEQUENCE [LARGE SCALE GENOMIC DNA]</scope>
    <source>
        <strain evidence="4 5">16</strain>
    </source>
</reference>
<dbReference type="PRINTS" id="PR00081">
    <property type="entry name" value="GDHRDH"/>
</dbReference>
<evidence type="ECO:0000256" key="1">
    <source>
        <dbReference type="ARBA" id="ARBA00006484"/>
    </source>
</evidence>
<comment type="caution">
    <text evidence="4">The sequence shown here is derived from an EMBL/GenBank/DDBJ whole genome shotgun (WGS) entry which is preliminary data.</text>
</comment>
<evidence type="ECO:0000313" key="5">
    <source>
        <dbReference type="Proteomes" id="UP000048984"/>
    </source>
</evidence>
<dbReference type="FunFam" id="3.40.50.720:FF:000173">
    <property type="entry name" value="3-oxoacyl-[acyl-carrier protein] reductase"/>
    <property type="match status" value="1"/>
</dbReference>
<organism evidence="4 5">
    <name type="scientific">Prosthecodimorpha hirschii</name>
    <dbReference type="NCBI Taxonomy" id="665126"/>
    <lineage>
        <taxon>Bacteria</taxon>
        <taxon>Pseudomonadati</taxon>
        <taxon>Pseudomonadota</taxon>
        <taxon>Alphaproteobacteria</taxon>
        <taxon>Hyphomicrobiales</taxon>
        <taxon>Ancalomicrobiaceae</taxon>
        <taxon>Prosthecodimorpha</taxon>
    </lineage>
</organism>
<sequence length="248" mass="24991">MTEASSADRPVAVVTGGGAGIGAAISRQLIAAGHHVVSLSRGAAEFADPQLETVTVDLTDPAATRAAAAAVAARHAVGILVHNAGTIRARPIEAVTDADLDDLTHLHVGAPLILLQAFLPAMRAAGAGRVVLISSRAALGLPTRTAYSATKAGMIGMARTWALELGPAGITVNVVAPGPIQDTAMFRDVIEPGSAREQALAAAIPVKRLGRSDDVARAVAFFAAPEAGFVTGQVLYVCGGASVGTITI</sequence>
<evidence type="ECO:0000259" key="3">
    <source>
        <dbReference type="SMART" id="SM00822"/>
    </source>
</evidence>
<dbReference type="AlphaFoldDB" id="A0A0P6VY52"/>
<dbReference type="InterPro" id="IPR020904">
    <property type="entry name" value="Sc_DH/Rdtase_CS"/>
</dbReference>
<reference evidence="4 5" key="1">
    <citation type="submission" date="2015-09" db="EMBL/GenBank/DDBJ databases">
        <authorList>
            <person name="Jackson K.R."/>
            <person name="Lunt B.L."/>
            <person name="Fisher J.N.B."/>
            <person name="Gardner A.V."/>
            <person name="Bailey M.E."/>
            <person name="Deus L.M."/>
            <person name="Earl A.S."/>
            <person name="Gibby P.D."/>
            <person name="Hartmann K.A."/>
            <person name="Liu J.E."/>
            <person name="Manci A.M."/>
            <person name="Nielsen D.A."/>
            <person name="Solomon M.B."/>
            <person name="Breakwell D.P."/>
            <person name="Burnett S.H."/>
            <person name="Grose J.H."/>
        </authorList>
    </citation>
    <scope>NUCLEOTIDE SEQUENCE [LARGE SCALE GENOMIC DNA]</scope>
    <source>
        <strain evidence="4 5">16</strain>
    </source>
</reference>
<keyword evidence="2" id="KW-0560">Oxidoreductase</keyword>
<dbReference type="STRING" id="665126.ABB55_27875"/>
<proteinExistence type="inferred from homology"/>
<evidence type="ECO:0000256" key="2">
    <source>
        <dbReference type="ARBA" id="ARBA00023002"/>
    </source>
</evidence>
<gene>
    <name evidence="4" type="ORF">ABB55_27875</name>
</gene>
<dbReference type="InterPro" id="IPR057326">
    <property type="entry name" value="KR_dom"/>
</dbReference>
<dbReference type="Proteomes" id="UP000048984">
    <property type="component" value="Unassembled WGS sequence"/>
</dbReference>
<feature type="domain" description="Ketoreductase" evidence="3">
    <location>
        <begin position="10"/>
        <end position="183"/>
    </location>
</feature>
<dbReference type="PANTHER" id="PTHR42760">
    <property type="entry name" value="SHORT-CHAIN DEHYDROGENASES/REDUCTASES FAMILY MEMBER"/>
    <property type="match status" value="1"/>
</dbReference>
<accession>A0A0P6VY52</accession>
<name>A0A0P6VY52_9HYPH</name>
<dbReference type="PROSITE" id="PS00061">
    <property type="entry name" value="ADH_SHORT"/>
    <property type="match status" value="1"/>
</dbReference>
<keyword evidence="5" id="KW-1185">Reference proteome</keyword>
<dbReference type="GO" id="GO:0016616">
    <property type="term" value="F:oxidoreductase activity, acting on the CH-OH group of donors, NAD or NADP as acceptor"/>
    <property type="evidence" value="ECO:0007669"/>
    <property type="project" value="UniProtKB-ARBA"/>
</dbReference>
<dbReference type="InterPro" id="IPR002347">
    <property type="entry name" value="SDR_fam"/>
</dbReference>
<dbReference type="PRINTS" id="PR00080">
    <property type="entry name" value="SDRFAMILY"/>
</dbReference>
<comment type="similarity">
    <text evidence="1">Belongs to the short-chain dehydrogenases/reductases (SDR) family.</text>
</comment>
<dbReference type="SUPFAM" id="SSF51735">
    <property type="entry name" value="NAD(P)-binding Rossmann-fold domains"/>
    <property type="match status" value="1"/>
</dbReference>
<dbReference type="CDD" id="cd05233">
    <property type="entry name" value="SDR_c"/>
    <property type="match status" value="1"/>
</dbReference>
<evidence type="ECO:0000313" key="4">
    <source>
        <dbReference type="EMBL" id="KPL50757.1"/>
    </source>
</evidence>
<dbReference type="SMART" id="SM00822">
    <property type="entry name" value="PKS_KR"/>
    <property type="match status" value="1"/>
</dbReference>
<dbReference type="InterPro" id="IPR036291">
    <property type="entry name" value="NAD(P)-bd_dom_sf"/>
</dbReference>
<dbReference type="PANTHER" id="PTHR42760:SF129">
    <property type="entry name" value="OXIDOREDUCTASE"/>
    <property type="match status" value="1"/>
</dbReference>
<dbReference type="EMBL" id="LJYW01000002">
    <property type="protein sequence ID" value="KPL50757.1"/>
    <property type="molecule type" value="Genomic_DNA"/>
</dbReference>